<gene>
    <name evidence="1" type="ORF">QQF64_031672</name>
</gene>
<name>A0ABR3MXL3_9TELE</name>
<reference evidence="1 2" key="1">
    <citation type="submission" date="2023-09" db="EMBL/GenBank/DDBJ databases">
        <authorList>
            <person name="Wang M."/>
        </authorList>
    </citation>
    <scope>NUCLEOTIDE SEQUENCE [LARGE SCALE GENOMIC DNA]</scope>
    <source>
        <strain evidence="1">GT-2023</strain>
        <tissue evidence="1">Liver</tissue>
    </source>
</reference>
<evidence type="ECO:0000313" key="2">
    <source>
        <dbReference type="Proteomes" id="UP001558613"/>
    </source>
</evidence>
<dbReference type="Proteomes" id="UP001558613">
    <property type="component" value="Unassembled WGS sequence"/>
</dbReference>
<sequence>MASTGTTSDATLSLVYYPCCSASPLPFPLKESTRRQAEKAKREEVLKPMNPETVRKRTNSDEISLSYSLTLTTANLEMAGLECVLKELHVCEKCVYVNASTAPLREPHLTEPQRISLVIILHTPAHTDNRGCVCVCVCLWKKQEVIKQAFWPCLWASPPLLPYAEHHFSSLPSGLWGGLVSHCESNGGLRERLDDRYRPAATVKRRGVLGNRTHQSCVSSPAVTFNSLSTTE</sequence>
<proteinExistence type="predicted"/>
<protein>
    <submittedName>
        <fullName evidence="1">Uncharacterized protein</fullName>
    </submittedName>
</protein>
<organism evidence="1 2">
    <name type="scientific">Cirrhinus molitorella</name>
    <name type="common">mud carp</name>
    <dbReference type="NCBI Taxonomy" id="172907"/>
    <lineage>
        <taxon>Eukaryota</taxon>
        <taxon>Metazoa</taxon>
        <taxon>Chordata</taxon>
        <taxon>Craniata</taxon>
        <taxon>Vertebrata</taxon>
        <taxon>Euteleostomi</taxon>
        <taxon>Actinopterygii</taxon>
        <taxon>Neopterygii</taxon>
        <taxon>Teleostei</taxon>
        <taxon>Ostariophysi</taxon>
        <taxon>Cypriniformes</taxon>
        <taxon>Cyprinidae</taxon>
        <taxon>Labeoninae</taxon>
        <taxon>Labeonini</taxon>
        <taxon>Cirrhinus</taxon>
    </lineage>
</organism>
<evidence type="ECO:0000313" key="1">
    <source>
        <dbReference type="EMBL" id="KAL1269383.1"/>
    </source>
</evidence>
<accession>A0ABR3MXL3</accession>
<dbReference type="EMBL" id="JAYMGO010000008">
    <property type="protein sequence ID" value="KAL1269383.1"/>
    <property type="molecule type" value="Genomic_DNA"/>
</dbReference>
<keyword evidence="2" id="KW-1185">Reference proteome</keyword>
<comment type="caution">
    <text evidence="1">The sequence shown here is derived from an EMBL/GenBank/DDBJ whole genome shotgun (WGS) entry which is preliminary data.</text>
</comment>